<evidence type="ECO:0000256" key="4">
    <source>
        <dbReference type="ARBA" id="ARBA00022949"/>
    </source>
</evidence>
<dbReference type="SMART" id="SM00459">
    <property type="entry name" value="Sorb"/>
    <property type="match status" value="1"/>
</dbReference>
<evidence type="ECO:0000256" key="6">
    <source>
        <dbReference type="SAM" id="MobiDB-lite"/>
    </source>
</evidence>
<feature type="domain" description="SH3" evidence="7">
    <location>
        <begin position="867"/>
        <end position="926"/>
    </location>
</feature>
<feature type="compositionally biased region" description="Basic and acidic residues" evidence="6">
    <location>
        <begin position="245"/>
        <end position="284"/>
    </location>
</feature>
<dbReference type="Gene3D" id="2.30.30.40">
    <property type="entry name" value="SH3 Domains"/>
    <property type="match status" value="3"/>
</dbReference>
<feature type="domain" description="SH3" evidence="7">
    <location>
        <begin position="942"/>
        <end position="1003"/>
    </location>
</feature>
<evidence type="ECO:0000256" key="3">
    <source>
        <dbReference type="ARBA" id="ARBA00022737"/>
    </source>
</evidence>
<evidence type="ECO:0000256" key="1">
    <source>
        <dbReference type="ARBA" id="ARBA00004282"/>
    </source>
</evidence>
<feature type="region of interest" description="Disordered" evidence="6">
    <location>
        <begin position="752"/>
        <end position="779"/>
    </location>
</feature>
<feature type="region of interest" description="Disordered" evidence="6">
    <location>
        <begin position="297"/>
        <end position="442"/>
    </location>
</feature>
<dbReference type="OMA" id="HHINRKD"/>
<feature type="region of interest" description="Disordered" evidence="6">
    <location>
        <begin position="21"/>
        <end position="128"/>
    </location>
</feature>
<dbReference type="Bgee" id="ENSPREG00000000090">
    <property type="expression patterns" value="Expressed in head and 1 other cell type or tissue"/>
</dbReference>
<feature type="region of interest" description="Disordered" evidence="6">
    <location>
        <begin position="183"/>
        <end position="285"/>
    </location>
</feature>
<dbReference type="SMART" id="SM00326">
    <property type="entry name" value="SH3"/>
    <property type="match status" value="3"/>
</dbReference>
<evidence type="ECO:0000259" key="7">
    <source>
        <dbReference type="PROSITE" id="PS50002"/>
    </source>
</evidence>
<feature type="compositionally biased region" description="Polar residues" evidence="6">
    <location>
        <begin position="107"/>
        <end position="126"/>
    </location>
</feature>
<feature type="compositionally biased region" description="Polar residues" evidence="6">
    <location>
        <begin position="382"/>
        <end position="404"/>
    </location>
</feature>
<feature type="compositionally biased region" description="Pro residues" evidence="6">
    <location>
        <begin position="89"/>
        <end position="101"/>
    </location>
</feature>
<feature type="region of interest" description="Disordered" evidence="6">
    <location>
        <begin position="712"/>
        <end position="736"/>
    </location>
</feature>
<dbReference type="Proteomes" id="UP000242638">
    <property type="component" value="Unassembled WGS sequence"/>
</dbReference>
<dbReference type="GO" id="GO:0005886">
    <property type="term" value="C:plasma membrane"/>
    <property type="evidence" value="ECO:0007669"/>
    <property type="project" value="TreeGrafter"/>
</dbReference>
<reference evidence="10" key="1">
    <citation type="submission" date="2013-11" db="EMBL/GenBank/DDBJ databases">
        <title>The genomic landscape of the Guanapo guppy.</title>
        <authorList>
            <person name="Kuenstner A."/>
            <person name="Dreyer C."/>
        </authorList>
    </citation>
    <scope>NUCLEOTIDE SEQUENCE</scope>
    <source>
        <strain evidence="10">Guanapo</strain>
    </source>
</reference>
<feature type="compositionally biased region" description="Polar residues" evidence="6">
    <location>
        <begin position="74"/>
        <end position="85"/>
    </location>
</feature>
<dbReference type="PANTHER" id="PTHR14167">
    <property type="entry name" value="SH3 DOMAIN-CONTAINING"/>
    <property type="match status" value="1"/>
</dbReference>
<sequence>MNRKNSGGIARKSVALSLILSPMKRVQSSPNLATDTWRSRSATDGLKNGDASSSSLAAKGFRSVRPNLQDKKSPTQVICSYCSSHPQRPMSPPSYPPPPPSLHTEGSESVTRESVVSGHTSISSTVPLARFSEEEKKVSIVKAPHYEGIGPVDESGIPIAIRTTVDRPKDWYKTMFKQIHKVHKAGMSKPDTTMAHPPPRTHTYRPLSKSPSDNGGQRVPREPSPSPAPPPPPPMPSLLQNEWGPPDRKVDTRKYRAEPKSIFEYEPGKSSILEHERPCSESSHRCLCCSAASDYRKRRKSEPSSSQVNAQSQSRAATSPRPVDAYRSSSSLKKPVIRSSPSSPSRAKGPYESTSLPPLLSDSDHCHEDASQAGSSSSKQSVFCTNNWQANSQDDKTWSSSEEPPSSGKLKSRSCDDLLNDGHSGSGGQNATRSESAGSLMCDGNIPTVSSSTHSLPPLHRRRAHDSPGFLQLYRKMHQIDRAQLIPSEVIRSVRARILELERQPHLLRHHLSPWIPSWGVEVPRDMVPNRISEYERLIQKSKSMPNLGDGEVPSGTTTPGGSFPKRRFSIESLLEEDPNSNNRTVRHSMDHIPRSPPEGQPRVGPEPGRGKSFSAPPVPQGPQANPDYSDSEQDAIASDLSDFIQVEGSSFCSESDFDHCSLTSSESLYGSSTLHHHLRQSQGYQHRHLISTCKGRCPASYTRFTTMLRHERERARQENQRQQSRNSHFQIQGSQSHQAMSKLAFLVSPVPFRRKKGSPPTSRRSSGGGGRGSRPKSKQAIYEALDAALRDIYEHIQAERGHRSSRPPDDSILRRILAELLPSVPERSSSLRGRRSCWHGGHSSTSVYPDGSPTGYASHRGEPSTPSLQSPRAIYDFKAQTAKELTFKKGDAVNIIRQIDNNWYEGEHRGRVGIFPIAYVEKMPSSEKHQPIRPPPPAQVREIGDAVARYNFNADTNVELSLRKGERIVVVRQVDQNWYEGKIPGTTKQGIFPVSYVEIVKHSPSKSSAHHVDPHAYSRTPSSTPIKRLVQDALHGGGDPYQALYNYMPRNEDELELKEGDVVDVMEKCDDGWFVGTSRRSKLFGTFPGNYVKQL</sequence>
<evidence type="ECO:0000256" key="5">
    <source>
        <dbReference type="PROSITE-ProRule" id="PRU00192"/>
    </source>
</evidence>
<reference evidence="9" key="3">
    <citation type="submission" date="2025-09" db="UniProtKB">
        <authorList>
            <consortium name="Ensembl"/>
        </authorList>
    </citation>
    <scope>IDENTIFICATION</scope>
    <source>
        <strain evidence="9">Guanapo</strain>
    </source>
</reference>
<dbReference type="InterPro" id="IPR003127">
    <property type="entry name" value="SoHo_dom"/>
</dbReference>
<keyword evidence="2 5" id="KW-0728">SH3 domain</keyword>
<feature type="compositionally biased region" description="Low complexity" evidence="6">
    <location>
        <begin position="371"/>
        <end position="381"/>
    </location>
</feature>
<dbReference type="Pfam" id="PF14604">
    <property type="entry name" value="SH3_9"/>
    <property type="match status" value="1"/>
</dbReference>
<dbReference type="Ensembl" id="ENSPRET00000000102.1">
    <property type="protein sequence ID" value="ENSPREP00000000078.1"/>
    <property type="gene ID" value="ENSPREG00000000090.1"/>
</dbReference>
<dbReference type="FunFam" id="2.30.30.40:FF:000001">
    <property type="entry name" value="Sorbin and SH3 domain-containing protein 1 isoform 2"/>
    <property type="match status" value="1"/>
</dbReference>
<dbReference type="PANTHER" id="PTHR14167:SF56">
    <property type="entry name" value="SORBIN AND SH3 DOMAIN-CONTAINING PROTEIN 2"/>
    <property type="match status" value="1"/>
</dbReference>
<dbReference type="PROSITE" id="PS50831">
    <property type="entry name" value="SOHO"/>
    <property type="match status" value="1"/>
</dbReference>
<dbReference type="InterPro" id="IPR050384">
    <property type="entry name" value="Endophilin_SH3RF"/>
</dbReference>
<dbReference type="PRINTS" id="PR00452">
    <property type="entry name" value="SH3DOMAIN"/>
</dbReference>
<comment type="subcellular location">
    <subcellularLocation>
        <location evidence="1">Cell junction</location>
    </subcellularLocation>
</comment>
<evidence type="ECO:0000256" key="2">
    <source>
        <dbReference type="ARBA" id="ARBA00022443"/>
    </source>
</evidence>
<feature type="region of interest" description="Disordered" evidence="6">
    <location>
        <begin position="544"/>
        <end position="633"/>
    </location>
</feature>
<dbReference type="GO" id="GO:0070161">
    <property type="term" value="C:anchoring junction"/>
    <property type="evidence" value="ECO:0007669"/>
    <property type="project" value="UniProtKB-SubCell"/>
</dbReference>
<dbReference type="AlphaFoldDB" id="A0A3P9MRX9"/>
<dbReference type="GeneTree" id="ENSGT00940000157056"/>
<name>A0A3P9MRX9_POERE</name>
<feature type="compositionally biased region" description="Pro residues" evidence="6">
    <location>
        <begin position="222"/>
        <end position="236"/>
    </location>
</feature>
<organism evidence="9 10">
    <name type="scientific">Poecilia reticulata</name>
    <name type="common">Guppy</name>
    <name type="synonym">Acanthophacelus reticulatus</name>
    <dbReference type="NCBI Taxonomy" id="8081"/>
    <lineage>
        <taxon>Eukaryota</taxon>
        <taxon>Metazoa</taxon>
        <taxon>Chordata</taxon>
        <taxon>Craniata</taxon>
        <taxon>Vertebrata</taxon>
        <taxon>Euteleostomi</taxon>
        <taxon>Actinopterygii</taxon>
        <taxon>Neopterygii</taxon>
        <taxon>Teleostei</taxon>
        <taxon>Neoteleostei</taxon>
        <taxon>Acanthomorphata</taxon>
        <taxon>Ovalentaria</taxon>
        <taxon>Atherinomorphae</taxon>
        <taxon>Cyprinodontiformes</taxon>
        <taxon>Poeciliidae</taxon>
        <taxon>Poeciliinae</taxon>
        <taxon>Poecilia</taxon>
    </lineage>
</organism>
<evidence type="ECO:0000313" key="10">
    <source>
        <dbReference type="Proteomes" id="UP000242638"/>
    </source>
</evidence>
<evidence type="ECO:0000259" key="8">
    <source>
        <dbReference type="PROSITE" id="PS50831"/>
    </source>
</evidence>
<dbReference type="Pfam" id="PF02208">
    <property type="entry name" value="Sorb"/>
    <property type="match status" value="1"/>
</dbReference>
<feature type="domain" description="SoHo" evidence="8">
    <location>
        <begin position="140"/>
        <end position="205"/>
    </location>
</feature>
<dbReference type="Pfam" id="PF00018">
    <property type="entry name" value="SH3_1"/>
    <property type="match status" value="2"/>
</dbReference>
<dbReference type="InterPro" id="IPR001452">
    <property type="entry name" value="SH3_domain"/>
</dbReference>
<proteinExistence type="predicted"/>
<keyword evidence="4" id="KW-0965">Cell junction</keyword>
<feature type="region of interest" description="Disordered" evidence="6">
    <location>
        <begin position="832"/>
        <end position="871"/>
    </location>
</feature>
<protein>
    <submittedName>
        <fullName evidence="9">Sorbin and SH3 domain containing 2</fullName>
    </submittedName>
</protein>
<dbReference type="InterPro" id="IPR036028">
    <property type="entry name" value="SH3-like_dom_sf"/>
</dbReference>
<feature type="domain" description="SH3" evidence="7">
    <location>
        <begin position="1037"/>
        <end position="1096"/>
    </location>
</feature>
<dbReference type="SUPFAM" id="SSF50044">
    <property type="entry name" value="SH3-domain"/>
    <property type="match status" value="3"/>
</dbReference>
<dbReference type="STRING" id="8081.ENSPREP00000000078"/>
<reference evidence="9" key="2">
    <citation type="submission" date="2025-08" db="UniProtKB">
        <authorList>
            <consortium name="Ensembl"/>
        </authorList>
    </citation>
    <scope>IDENTIFICATION</scope>
    <source>
        <strain evidence="9">Guanapo</strain>
    </source>
</reference>
<evidence type="ECO:0000313" key="9">
    <source>
        <dbReference type="Ensembl" id="ENSPREP00000000078.1"/>
    </source>
</evidence>
<keyword evidence="3" id="KW-0677">Repeat</keyword>
<accession>A0A3P9MRX9</accession>
<dbReference type="PROSITE" id="PS50002">
    <property type="entry name" value="SH3"/>
    <property type="match status" value="3"/>
</dbReference>
<keyword evidence="10" id="KW-1185">Reference proteome</keyword>
<feature type="compositionally biased region" description="Polar residues" evidence="6">
    <location>
        <begin position="26"/>
        <end position="42"/>
    </location>
</feature>
<feature type="compositionally biased region" description="Polar residues" evidence="6">
    <location>
        <begin position="303"/>
        <end position="317"/>
    </location>
</feature>